<dbReference type="PANTHER" id="PTHR44154:SF1">
    <property type="entry name" value="QUINONE OXIDOREDUCTASE"/>
    <property type="match status" value="1"/>
</dbReference>
<dbReference type="PANTHER" id="PTHR44154">
    <property type="entry name" value="QUINONE OXIDOREDUCTASE"/>
    <property type="match status" value="1"/>
</dbReference>
<dbReference type="InterPro" id="IPR020843">
    <property type="entry name" value="ER"/>
</dbReference>
<evidence type="ECO:0000259" key="3">
    <source>
        <dbReference type="SMART" id="SM00829"/>
    </source>
</evidence>
<dbReference type="RefSeq" id="WP_129832095.1">
    <property type="nucleotide sequence ID" value="NZ_CP035704.1"/>
</dbReference>
<dbReference type="CDD" id="cd08252">
    <property type="entry name" value="AL_MDR"/>
    <property type="match status" value="1"/>
</dbReference>
<sequence length="338" mass="36559">MKAVALTRYLPISDAHSLFDTEIEKPVATARDLLVRMLAVSVNPVDTKVRSPKDKVESAPRVLGWDAAGIVEAVGDQVTAFKPGDEVYYAGSIERPGCNSEYQLVDERIVARKPASLDFAQAAALPLTAITAWELMFERMRIGNDGSEHGRNLLVIGGAGGVGSMAIQFGKLAGVTVIATASRADTIAWCRELGADHVIDHRQALQPQLDALGITAIPYIVNFADSAAYWTQMGELIAPQGRIGLIVEPSAPLPIGDPFKLKSVSIHWEMMFTRAKFQTDDMIEQRHLLARIAALIDAGKLRGTMRQNLGSITAENLRKAHALLESGQSIGKIVLAGW</sequence>
<dbReference type="InterPro" id="IPR036291">
    <property type="entry name" value="NAD(P)-bd_dom_sf"/>
</dbReference>
<dbReference type="OrthoDB" id="9785812at2"/>
<protein>
    <recommendedName>
        <fullName evidence="2">Zinc-type alcohol dehydrogenase-like protein</fullName>
    </recommendedName>
</protein>
<dbReference type="Gene3D" id="3.40.50.720">
    <property type="entry name" value="NAD(P)-binding Rossmann-like Domain"/>
    <property type="match status" value="1"/>
</dbReference>
<dbReference type="Gene3D" id="3.90.180.10">
    <property type="entry name" value="Medium-chain alcohol dehydrogenases, catalytic domain"/>
    <property type="match status" value="1"/>
</dbReference>
<keyword evidence="2" id="KW-0479">Metal-binding</keyword>
<keyword evidence="2" id="KW-0560">Oxidoreductase</keyword>
<keyword evidence="1" id="KW-0521">NADP</keyword>
<dbReference type="NCBIfam" id="TIGR02817">
    <property type="entry name" value="adh_fam_1"/>
    <property type="match status" value="1"/>
</dbReference>
<dbReference type="InterPro" id="IPR013154">
    <property type="entry name" value="ADH-like_N"/>
</dbReference>
<dbReference type="Pfam" id="PF08240">
    <property type="entry name" value="ADH_N"/>
    <property type="match status" value="1"/>
</dbReference>
<keyword evidence="5" id="KW-1185">Reference proteome</keyword>
<evidence type="ECO:0000313" key="5">
    <source>
        <dbReference type="Proteomes" id="UP000291562"/>
    </source>
</evidence>
<proteinExistence type="inferred from homology"/>
<dbReference type="InterPro" id="IPR014182">
    <property type="entry name" value="ADH_Zn_typ-1"/>
</dbReference>
<dbReference type="InterPro" id="IPR051603">
    <property type="entry name" value="Zinc-ADH_QOR/CCCR"/>
</dbReference>
<dbReference type="EMBL" id="CP035704">
    <property type="protein sequence ID" value="QBB69835.1"/>
    <property type="molecule type" value="Genomic_DNA"/>
</dbReference>
<name>A0A411HH55_9GAMM</name>
<dbReference type="KEGG" id="xbc:ELE36_05325"/>
<dbReference type="GO" id="GO:0016491">
    <property type="term" value="F:oxidoreductase activity"/>
    <property type="evidence" value="ECO:0007669"/>
    <property type="project" value="UniProtKB-KW"/>
</dbReference>
<dbReference type="Pfam" id="PF13602">
    <property type="entry name" value="ADH_zinc_N_2"/>
    <property type="match status" value="1"/>
</dbReference>
<feature type="domain" description="Enoyl reductase (ER)" evidence="3">
    <location>
        <begin position="13"/>
        <end position="335"/>
    </location>
</feature>
<dbReference type="SUPFAM" id="SSF50129">
    <property type="entry name" value="GroES-like"/>
    <property type="match status" value="1"/>
</dbReference>
<evidence type="ECO:0000313" key="4">
    <source>
        <dbReference type="EMBL" id="QBB69835.1"/>
    </source>
</evidence>
<dbReference type="SUPFAM" id="SSF51735">
    <property type="entry name" value="NAD(P)-binding Rossmann-fold domains"/>
    <property type="match status" value="1"/>
</dbReference>
<reference evidence="4 5" key="1">
    <citation type="submission" date="2019-01" db="EMBL/GenBank/DDBJ databases">
        <title>Pseudolysobacter antarctica gen. nov., sp. nov., isolated from Fildes Peninsula, Antarctica.</title>
        <authorList>
            <person name="Wei Z."/>
            <person name="Peng F."/>
        </authorList>
    </citation>
    <scope>NUCLEOTIDE SEQUENCE [LARGE SCALE GENOMIC DNA]</scope>
    <source>
        <strain evidence="4 5">AQ6-296</strain>
    </source>
</reference>
<keyword evidence="2" id="KW-0862">Zinc</keyword>
<organism evidence="4 5">
    <name type="scientific">Pseudolysobacter antarcticus</name>
    <dbReference type="NCBI Taxonomy" id="2511995"/>
    <lineage>
        <taxon>Bacteria</taxon>
        <taxon>Pseudomonadati</taxon>
        <taxon>Pseudomonadota</taxon>
        <taxon>Gammaproteobacteria</taxon>
        <taxon>Lysobacterales</taxon>
        <taxon>Rhodanobacteraceae</taxon>
        <taxon>Pseudolysobacter</taxon>
    </lineage>
</organism>
<dbReference type="InterPro" id="IPR011032">
    <property type="entry name" value="GroES-like_sf"/>
</dbReference>
<dbReference type="SMART" id="SM00829">
    <property type="entry name" value="PKS_ER"/>
    <property type="match status" value="1"/>
</dbReference>
<dbReference type="AlphaFoldDB" id="A0A411HH55"/>
<comment type="similarity">
    <text evidence="2">Belongs to the zinc-containing alcohol dehydrogenase family. Quinone oxidoreductase subfamily.</text>
</comment>
<gene>
    <name evidence="4" type="ORF">ELE36_05325</name>
</gene>
<accession>A0A411HH55</accession>
<dbReference type="Proteomes" id="UP000291562">
    <property type="component" value="Chromosome"/>
</dbReference>
<dbReference type="GO" id="GO:0008270">
    <property type="term" value="F:zinc ion binding"/>
    <property type="evidence" value="ECO:0007669"/>
    <property type="project" value="InterPro"/>
</dbReference>
<evidence type="ECO:0000256" key="1">
    <source>
        <dbReference type="ARBA" id="ARBA00022857"/>
    </source>
</evidence>
<evidence type="ECO:0000256" key="2">
    <source>
        <dbReference type="RuleBase" id="RU364000"/>
    </source>
</evidence>